<dbReference type="PANTHER" id="PTHR46684:SF4">
    <property type="entry name" value="TRANSCRIPTION FACTOR SPEECHLESS"/>
    <property type="match status" value="1"/>
</dbReference>
<dbReference type="PANTHER" id="PTHR46684">
    <property type="entry name" value="TRANSCRIPTION FACTOR FAMA"/>
    <property type="match status" value="1"/>
</dbReference>
<keyword evidence="5" id="KW-0539">Nucleus</keyword>
<evidence type="ECO:0000256" key="4">
    <source>
        <dbReference type="ARBA" id="ARBA00023163"/>
    </source>
</evidence>
<dbReference type="InterPro" id="IPR011598">
    <property type="entry name" value="bHLH_dom"/>
</dbReference>
<keyword evidence="4" id="KW-0804">Transcription</keyword>
<dbReference type="OrthoDB" id="675169at2759"/>
<feature type="compositionally biased region" description="Low complexity" evidence="6">
    <location>
        <begin position="175"/>
        <end position="185"/>
    </location>
</feature>
<organism evidence="8 9">
    <name type="scientific">Dorcoceras hygrometricum</name>
    <dbReference type="NCBI Taxonomy" id="472368"/>
    <lineage>
        <taxon>Eukaryota</taxon>
        <taxon>Viridiplantae</taxon>
        <taxon>Streptophyta</taxon>
        <taxon>Embryophyta</taxon>
        <taxon>Tracheophyta</taxon>
        <taxon>Spermatophyta</taxon>
        <taxon>Magnoliopsida</taxon>
        <taxon>eudicotyledons</taxon>
        <taxon>Gunneridae</taxon>
        <taxon>Pentapetalae</taxon>
        <taxon>asterids</taxon>
        <taxon>lamiids</taxon>
        <taxon>Lamiales</taxon>
        <taxon>Gesneriaceae</taxon>
        <taxon>Didymocarpoideae</taxon>
        <taxon>Trichosporeae</taxon>
        <taxon>Loxocarpinae</taxon>
        <taxon>Dorcoceras</taxon>
    </lineage>
</organism>
<dbReference type="InterPro" id="IPR036638">
    <property type="entry name" value="HLH_DNA-bd_sf"/>
</dbReference>
<dbReference type="Pfam" id="PF00010">
    <property type="entry name" value="HLH"/>
    <property type="match status" value="1"/>
</dbReference>
<dbReference type="GO" id="GO:0010052">
    <property type="term" value="P:guard cell differentiation"/>
    <property type="evidence" value="ECO:0007669"/>
    <property type="project" value="InterPro"/>
</dbReference>
<dbReference type="Proteomes" id="UP000250235">
    <property type="component" value="Unassembled WGS sequence"/>
</dbReference>
<dbReference type="GO" id="GO:0045893">
    <property type="term" value="P:positive regulation of DNA-templated transcription"/>
    <property type="evidence" value="ECO:0007669"/>
    <property type="project" value="TreeGrafter"/>
</dbReference>
<accession>A0A2Z7BWL2</accession>
<evidence type="ECO:0000259" key="7">
    <source>
        <dbReference type="PROSITE" id="PS50888"/>
    </source>
</evidence>
<evidence type="ECO:0000256" key="3">
    <source>
        <dbReference type="ARBA" id="ARBA00023125"/>
    </source>
</evidence>
<dbReference type="InterPro" id="IPR044283">
    <property type="entry name" value="FAMA/SPEECHLESS/MUTE-like"/>
</dbReference>
<dbReference type="SUPFAM" id="SSF47459">
    <property type="entry name" value="HLH, helix-loop-helix DNA-binding domain"/>
    <property type="match status" value="1"/>
</dbReference>
<name>A0A2Z7BWL2_9LAMI</name>
<dbReference type="GO" id="GO:0046983">
    <property type="term" value="F:protein dimerization activity"/>
    <property type="evidence" value="ECO:0007669"/>
    <property type="project" value="InterPro"/>
</dbReference>
<feature type="compositionally biased region" description="Low complexity" evidence="6">
    <location>
        <begin position="199"/>
        <end position="209"/>
    </location>
</feature>
<dbReference type="GO" id="GO:0003700">
    <property type="term" value="F:DNA-binding transcription factor activity"/>
    <property type="evidence" value="ECO:0007669"/>
    <property type="project" value="InterPro"/>
</dbReference>
<feature type="domain" description="BHLH" evidence="7">
    <location>
        <begin position="96"/>
        <end position="147"/>
    </location>
</feature>
<keyword evidence="3" id="KW-0238">DNA-binding</keyword>
<dbReference type="Gene3D" id="4.10.280.10">
    <property type="entry name" value="Helix-loop-helix DNA-binding domain"/>
    <property type="match status" value="1"/>
</dbReference>
<evidence type="ECO:0000256" key="6">
    <source>
        <dbReference type="SAM" id="MobiDB-lite"/>
    </source>
</evidence>
<dbReference type="Pfam" id="PF22754">
    <property type="entry name" value="bHLH-TF_ACT-like_plant"/>
    <property type="match status" value="1"/>
</dbReference>
<reference evidence="8 9" key="1">
    <citation type="journal article" date="2015" name="Proc. Natl. Acad. Sci. U.S.A.">
        <title>The resurrection genome of Boea hygrometrica: A blueprint for survival of dehydration.</title>
        <authorList>
            <person name="Xiao L."/>
            <person name="Yang G."/>
            <person name="Zhang L."/>
            <person name="Yang X."/>
            <person name="Zhao S."/>
            <person name="Ji Z."/>
            <person name="Zhou Q."/>
            <person name="Hu M."/>
            <person name="Wang Y."/>
            <person name="Chen M."/>
            <person name="Xu Y."/>
            <person name="Jin H."/>
            <person name="Xiao X."/>
            <person name="Hu G."/>
            <person name="Bao F."/>
            <person name="Hu Y."/>
            <person name="Wan P."/>
            <person name="Li L."/>
            <person name="Deng X."/>
            <person name="Kuang T."/>
            <person name="Xiang C."/>
            <person name="Zhu J.K."/>
            <person name="Oliver M.J."/>
            <person name="He Y."/>
        </authorList>
    </citation>
    <scope>NUCLEOTIDE SEQUENCE [LARGE SCALE GENOMIC DNA]</scope>
    <source>
        <strain evidence="9">cv. XS01</strain>
    </source>
</reference>
<evidence type="ECO:0000313" key="9">
    <source>
        <dbReference type="Proteomes" id="UP000250235"/>
    </source>
</evidence>
<keyword evidence="2" id="KW-0805">Transcription regulation</keyword>
<evidence type="ECO:0000256" key="2">
    <source>
        <dbReference type="ARBA" id="ARBA00023015"/>
    </source>
</evidence>
<feature type="region of interest" description="Disordered" evidence="6">
    <location>
        <begin position="162"/>
        <end position="209"/>
    </location>
</feature>
<dbReference type="InterPro" id="IPR054502">
    <property type="entry name" value="bHLH-TF_ACT-like_plant"/>
</dbReference>
<comment type="subcellular location">
    <subcellularLocation>
        <location evidence="1">Nucleus</location>
    </subcellularLocation>
</comment>
<dbReference type="PROSITE" id="PS50888">
    <property type="entry name" value="BHLH"/>
    <property type="match status" value="1"/>
</dbReference>
<dbReference type="GO" id="GO:0003677">
    <property type="term" value="F:DNA binding"/>
    <property type="evidence" value="ECO:0007669"/>
    <property type="project" value="UniProtKB-KW"/>
</dbReference>
<keyword evidence="9" id="KW-1185">Reference proteome</keyword>
<proteinExistence type="predicted"/>
<evidence type="ECO:0000256" key="1">
    <source>
        <dbReference type="ARBA" id="ARBA00004123"/>
    </source>
</evidence>
<dbReference type="GO" id="GO:0005634">
    <property type="term" value="C:nucleus"/>
    <property type="evidence" value="ECO:0007669"/>
    <property type="project" value="UniProtKB-SubCell"/>
</dbReference>
<gene>
    <name evidence="8" type="ORF">F511_15950</name>
</gene>
<evidence type="ECO:0000256" key="5">
    <source>
        <dbReference type="ARBA" id="ARBA00023242"/>
    </source>
</evidence>
<dbReference type="EMBL" id="KV003883">
    <property type="protein sequence ID" value="KZV36445.1"/>
    <property type="molecule type" value="Genomic_DNA"/>
</dbReference>
<dbReference type="AlphaFoldDB" id="A0A2Z7BWL2"/>
<evidence type="ECO:0000313" key="8">
    <source>
        <dbReference type="EMBL" id="KZV36445.1"/>
    </source>
</evidence>
<protein>
    <recommendedName>
        <fullName evidence="7">BHLH domain-containing protein</fullName>
    </recommendedName>
</protein>
<sequence length="304" mass="33849">MGNEKSSEIFRKSLFVESSACLEYYSLGNASRNDDINPVHEYLAACSAYYYALRESISIHQIHDIAAASPKSKRQNIIHARIDSNTHASTLASHGSVKMSHITVERNRRKVMNDRLSVLRSLLPRFYINKTDKASIIGGVVNYIQELQQNLRSLECEKKCRGSSLKRPLPPSFPMSPSTSRSRSPYNQKPAFTSPIELSPSNISSTSSTNDTINELVATSRSVVAEVEVKFSGPNLLLKTTSRRIPGQALRIIPALEELKLEILEADITTVDNNTIVHSLTIKIGIECQLSAEELAQQIQRTFC</sequence>
<dbReference type="SMART" id="SM00353">
    <property type="entry name" value="HLH"/>
    <property type="match status" value="1"/>
</dbReference>